<protein>
    <submittedName>
        <fullName evidence="1">Uncharacterized protein</fullName>
    </submittedName>
</protein>
<comment type="caution">
    <text evidence="1">The sequence shown here is derived from an EMBL/GenBank/DDBJ whole genome shotgun (WGS) entry which is preliminary data.</text>
</comment>
<evidence type="ECO:0000313" key="2">
    <source>
        <dbReference type="Proteomes" id="UP000554520"/>
    </source>
</evidence>
<keyword evidence="2" id="KW-1185">Reference proteome</keyword>
<organism evidence="1 2">
    <name type="scientific">Phyllobacterium trifolii</name>
    <dbReference type="NCBI Taxonomy" id="300193"/>
    <lineage>
        <taxon>Bacteria</taxon>
        <taxon>Pseudomonadati</taxon>
        <taxon>Pseudomonadota</taxon>
        <taxon>Alphaproteobacteria</taxon>
        <taxon>Hyphomicrobiales</taxon>
        <taxon>Phyllobacteriaceae</taxon>
        <taxon>Phyllobacterium</taxon>
    </lineage>
</organism>
<gene>
    <name evidence="1" type="ORF">FHS21_005681</name>
</gene>
<reference evidence="1 2" key="1">
    <citation type="submission" date="2020-08" db="EMBL/GenBank/DDBJ databases">
        <title>Genomic Encyclopedia of Type Strains, Phase III (KMG-III): the genomes of soil and plant-associated and newly described type strains.</title>
        <authorList>
            <person name="Whitman W."/>
        </authorList>
    </citation>
    <scope>NUCLEOTIDE SEQUENCE [LARGE SCALE GENOMIC DNA]</scope>
    <source>
        <strain evidence="1 2">CECT 7015</strain>
    </source>
</reference>
<sequence length="53" mass="6028">MEFAEANVFDLTVCIAGITLWFTSPQRKEARCYAIVITDPYRRASSLVFANKI</sequence>
<name>A0A839UL43_9HYPH</name>
<accession>A0A839UL43</accession>
<dbReference type="Proteomes" id="UP000554520">
    <property type="component" value="Unassembled WGS sequence"/>
</dbReference>
<dbReference type="EMBL" id="JACHXN010000029">
    <property type="protein sequence ID" value="MBB3149229.1"/>
    <property type="molecule type" value="Genomic_DNA"/>
</dbReference>
<proteinExistence type="predicted"/>
<dbReference type="AlphaFoldDB" id="A0A839UL43"/>
<evidence type="ECO:0000313" key="1">
    <source>
        <dbReference type="EMBL" id="MBB3149229.1"/>
    </source>
</evidence>